<protein>
    <submittedName>
        <fullName evidence="1">Uncharacterized protein</fullName>
    </submittedName>
</protein>
<sequence length="110" mass="12510">MSINELQETKHASPLIERHQVVDGLDTEIARDRLGAKTEFKTCNPINGCKVLPLIHDLIVNPKEVVNLVPKIMRGRGVSVFVLTRKHSPLMVWFQWYETGQVQADEIMSC</sequence>
<organism evidence="1 2">
    <name type="scientific">Lamprobacter modestohalophilus</name>
    <dbReference type="NCBI Taxonomy" id="1064514"/>
    <lineage>
        <taxon>Bacteria</taxon>
        <taxon>Pseudomonadati</taxon>
        <taxon>Pseudomonadota</taxon>
        <taxon>Gammaproteobacteria</taxon>
        <taxon>Chromatiales</taxon>
        <taxon>Chromatiaceae</taxon>
        <taxon>Lamprobacter</taxon>
    </lineage>
</organism>
<dbReference type="EMBL" id="NRRY01000011">
    <property type="protein sequence ID" value="MBK1618585.1"/>
    <property type="molecule type" value="Genomic_DNA"/>
</dbReference>
<evidence type="ECO:0000313" key="1">
    <source>
        <dbReference type="EMBL" id="MBK1618585.1"/>
    </source>
</evidence>
<name>A0A9X1B3N1_9GAMM</name>
<keyword evidence="2" id="KW-1185">Reference proteome</keyword>
<evidence type="ECO:0000313" key="2">
    <source>
        <dbReference type="Proteomes" id="UP001138768"/>
    </source>
</evidence>
<dbReference type="AlphaFoldDB" id="A0A9X1B3N1"/>
<accession>A0A9X1B3N1</accession>
<reference evidence="1 2" key="1">
    <citation type="journal article" date="2020" name="Microorganisms">
        <title>Osmotic Adaptation and Compatible Solute Biosynthesis of Phototrophic Bacteria as Revealed from Genome Analyses.</title>
        <authorList>
            <person name="Imhoff J.F."/>
            <person name="Rahn T."/>
            <person name="Kunzel S."/>
            <person name="Keller A."/>
            <person name="Neulinger S.C."/>
        </authorList>
    </citation>
    <scope>NUCLEOTIDE SEQUENCE [LARGE SCALE GENOMIC DNA]</scope>
    <source>
        <strain evidence="1 2">DSM 25653</strain>
    </source>
</reference>
<comment type="caution">
    <text evidence="1">The sequence shown here is derived from an EMBL/GenBank/DDBJ whole genome shotgun (WGS) entry which is preliminary data.</text>
</comment>
<dbReference type="Proteomes" id="UP001138768">
    <property type="component" value="Unassembled WGS sequence"/>
</dbReference>
<gene>
    <name evidence="1" type="ORF">CKO42_09065</name>
</gene>
<proteinExistence type="predicted"/>